<gene>
    <name evidence="1" type="ORF">DFQ14_107207</name>
</gene>
<evidence type="ECO:0000313" key="1">
    <source>
        <dbReference type="EMBL" id="RCW43317.1"/>
    </source>
</evidence>
<dbReference type="AlphaFoldDB" id="A0A368VS74"/>
<comment type="caution">
    <text evidence="1">The sequence shown here is derived from an EMBL/GenBank/DDBJ whole genome shotgun (WGS) entry which is preliminary data.</text>
</comment>
<organism evidence="1 2">
    <name type="scientific">Halopolyspora algeriensis</name>
    <dbReference type="NCBI Taxonomy" id="1500506"/>
    <lineage>
        <taxon>Bacteria</taxon>
        <taxon>Bacillati</taxon>
        <taxon>Actinomycetota</taxon>
        <taxon>Actinomycetes</taxon>
        <taxon>Actinomycetes incertae sedis</taxon>
        <taxon>Halopolyspora</taxon>
    </lineage>
</organism>
<accession>A0A368VS74</accession>
<sequence>MEEGASSSRRRSMSLSVCDPVEELSLVRTVSRTWLRGYSDSTVLDALLVLDNLFTDAIRSGRTPRHVWLGFNSEGRLELEIIATQPSRQIASLGPLLISGGLGRLMLEDLTHSWGVESDEHQQRMWAVLEMTSWSLGQ</sequence>
<proteinExistence type="predicted"/>
<evidence type="ECO:0008006" key="3">
    <source>
        <dbReference type="Google" id="ProtNLM"/>
    </source>
</evidence>
<protein>
    <recommendedName>
        <fullName evidence="3">Anti-sigma regulatory factor (Ser/Thr protein kinase)</fullName>
    </recommendedName>
</protein>
<dbReference type="InterPro" id="IPR036890">
    <property type="entry name" value="HATPase_C_sf"/>
</dbReference>
<keyword evidence="2" id="KW-1185">Reference proteome</keyword>
<dbReference type="Gene3D" id="3.30.565.10">
    <property type="entry name" value="Histidine kinase-like ATPase, C-terminal domain"/>
    <property type="match status" value="1"/>
</dbReference>
<dbReference type="EMBL" id="QPJC01000007">
    <property type="protein sequence ID" value="RCW43317.1"/>
    <property type="molecule type" value="Genomic_DNA"/>
</dbReference>
<evidence type="ECO:0000313" key="2">
    <source>
        <dbReference type="Proteomes" id="UP000253495"/>
    </source>
</evidence>
<dbReference type="Proteomes" id="UP000253495">
    <property type="component" value="Unassembled WGS sequence"/>
</dbReference>
<reference evidence="1 2" key="1">
    <citation type="submission" date="2018-07" db="EMBL/GenBank/DDBJ databases">
        <title>Genomic Encyclopedia of Type Strains, Phase III (KMG-III): the genomes of soil and plant-associated and newly described type strains.</title>
        <authorList>
            <person name="Whitman W."/>
        </authorList>
    </citation>
    <scope>NUCLEOTIDE SEQUENCE [LARGE SCALE GENOMIC DNA]</scope>
    <source>
        <strain evidence="1 2">CECT 8575</strain>
    </source>
</reference>
<name>A0A368VS74_9ACTN</name>